<feature type="region of interest" description="Disordered" evidence="1">
    <location>
        <begin position="1039"/>
        <end position="1090"/>
    </location>
</feature>
<feature type="region of interest" description="Disordered" evidence="1">
    <location>
        <begin position="703"/>
        <end position="763"/>
    </location>
</feature>
<feature type="compositionally biased region" description="Polar residues" evidence="1">
    <location>
        <begin position="437"/>
        <end position="446"/>
    </location>
</feature>
<feature type="region of interest" description="Disordered" evidence="1">
    <location>
        <begin position="604"/>
        <end position="682"/>
    </location>
</feature>
<feature type="compositionally biased region" description="Low complexity" evidence="1">
    <location>
        <begin position="405"/>
        <end position="430"/>
    </location>
</feature>
<feature type="region of interest" description="Disordered" evidence="1">
    <location>
        <begin position="932"/>
        <end position="954"/>
    </location>
</feature>
<feature type="compositionally biased region" description="Polar residues" evidence="1">
    <location>
        <begin position="291"/>
        <end position="302"/>
    </location>
</feature>
<evidence type="ECO:0000313" key="2">
    <source>
        <dbReference type="EMBL" id="CAK7266274.1"/>
    </source>
</evidence>
<feature type="compositionally biased region" description="Polar residues" evidence="1">
    <location>
        <begin position="246"/>
        <end position="265"/>
    </location>
</feature>
<accession>A0ABP0DDG5</accession>
<dbReference type="Pfam" id="PF09421">
    <property type="entry name" value="FRQ"/>
    <property type="match status" value="1"/>
</dbReference>
<feature type="compositionally biased region" description="Low complexity" evidence="1">
    <location>
        <begin position="659"/>
        <end position="669"/>
    </location>
</feature>
<name>A0ABP0DDG5_9PEZI</name>
<sequence>MAERYNKDHPRQPHALRQSTSASQHTIAPLQDAPLLHKAQPPQQQDAQPYGAAAWSATVDSPQALPNQKKHKRASQHSDESAGSQSAMLTDAKKWFDNSNNNPTATYDVSPPDVNSYFGKRDSPSDEANDALLMSPQLAPPYIPSNGPFLRPALVHDNTRSSSSDDYRSVIDDLTIENKRLKELLKRYRHQANRDVLEKEKLFEIKMHGLPYRKKQELEATLRNFAASLGDTTSLDTPSHRKRDYSVSSKEQYSRPLQHQHNSALYASGGTRSKHASNSSSRSRPVDSAYASMSNGAPSSRQSQKRAPHGGSKARASSDQKVERYLNEIPEGLYPHYGFNVLGDKEKKKLIVRRLEQLFTGKIGGRYTRQGRAQVPDSDEYTSGNASAVAPGGAPAGKNREKNSGSRNSSSGDGCSHAATHTAALASTPTKLPPSLPNASSGSTDSEPAREARIQHRHSTKNVKSRDNSASNSNSNGDEPGHANGNGNSSAHSNALTTTLSGNGTAQGQTKLATGSKIPDQRPTRLLDLDPDRVQVPADNMEYIRHLGLIPPEIGPKSTAKMIDVSPDADGWVYLNLLSNLAQLHILNVAPDFIRQAVVEKSTKFQLSPDGQKIRWRGGTDGTKFSSDGSSGDRSQHSQSTDADDGSEDISQRKRLRTSGNGSASAPSSSKKHSKLGMPDSAASSSFHYKPLFAHKKAPPVLAPGAEVSSMDSDPPEISAGNDSPDDDIERRNGAELKGNAQSNSNGDMSRYSMSRSNSFGFRKRQKSDGVLVFYSGMPFCADLAGDSSREGSPETGQTSGAIAESMDEALQGRPTVHRSASGSHIPFRPLTDYSSLSNDEWAGLGLFGVGTVGWPAPPGRDTDNTSSSASYISSVSNHESNDDLLVLDYSTGNESLPMCIDSEPFEASGISRVYPDDHFRLRVKTQRPFHPSCNSNAIETSDDENDKSTPGSNVFSMTSLSNRVAALKRQSAPISAAVATKNKAPAVKISYLSTTYDQQKPTALPEPATFYPPFSFTSDSEGDDDIFYSEAIEDDDESMLASSSVISRRANPHHSVNNGSLPSPDLLSSGEDGDVEGDESKEIEMEDST</sequence>
<proteinExistence type="predicted"/>
<dbReference type="InterPro" id="IPR018554">
    <property type="entry name" value="FRQ"/>
</dbReference>
<evidence type="ECO:0000313" key="3">
    <source>
        <dbReference type="Proteomes" id="UP001642502"/>
    </source>
</evidence>
<feature type="compositionally biased region" description="Polar residues" evidence="1">
    <location>
        <begin position="17"/>
        <end position="26"/>
    </location>
</feature>
<feature type="region of interest" description="Disordered" evidence="1">
    <location>
        <begin position="1"/>
        <end position="113"/>
    </location>
</feature>
<feature type="region of interest" description="Disordered" evidence="1">
    <location>
        <begin position="230"/>
        <end position="321"/>
    </location>
</feature>
<evidence type="ECO:0000256" key="1">
    <source>
        <dbReference type="SAM" id="MobiDB-lite"/>
    </source>
</evidence>
<feature type="compositionally biased region" description="Basic and acidic residues" evidence="1">
    <location>
        <begin position="1"/>
        <end position="11"/>
    </location>
</feature>
<gene>
    <name evidence="2" type="ORF">SEPCBS119000_001942</name>
</gene>
<comment type="caution">
    <text evidence="2">The sequence shown here is derived from an EMBL/GenBank/DDBJ whole genome shotgun (WGS) entry which is preliminary data.</text>
</comment>
<feature type="compositionally biased region" description="Low complexity" evidence="1">
    <location>
        <begin position="1061"/>
        <end position="1070"/>
    </location>
</feature>
<feature type="compositionally biased region" description="Polar residues" evidence="1">
    <location>
        <begin position="740"/>
        <end position="760"/>
    </location>
</feature>
<keyword evidence="3" id="KW-1185">Reference proteome</keyword>
<dbReference type="EMBL" id="CAWUON010000017">
    <property type="protein sequence ID" value="CAK7266274.1"/>
    <property type="molecule type" value="Genomic_DNA"/>
</dbReference>
<feature type="compositionally biased region" description="Low complexity" evidence="1">
    <location>
        <begin position="276"/>
        <end position="288"/>
    </location>
</feature>
<feature type="compositionally biased region" description="Polar residues" evidence="1">
    <location>
        <begin position="97"/>
        <end position="107"/>
    </location>
</feature>
<organism evidence="2 3">
    <name type="scientific">Sporothrix epigloea</name>
    <dbReference type="NCBI Taxonomy" id="1892477"/>
    <lineage>
        <taxon>Eukaryota</taxon>
        <taxon>Fungi</taxon>
        <taxon>Dikarya</taxon>
        <taxon>Ascomycota</taxon>
        <taxon>Pezizomycotina</taxon>
        <taxon>Sordariomycetes</taxon>
        <taxon>Sordariomycetidae</taxon>
        <taxon>Ophiostomatales</taxon>
        <taxon>Ophiostomataceae</taxon>
        <taxon>Sporothrix</taxon>
    </lineage>
</organism>
<feature type="compositionally biased region" description="Basic and acidic residues" evidence="1">
    <location>
        <begin position="519"/>
        <end position="529"/>
    </location>
</feature>
<feature type="compositionally biased region" description="Polar residues" evidence="1">
    <location>
        <begin position="496"/>
        <end position="513"/>
    </location>
</feature>
<dbReference type="Proteomes" id="UP001642502">
    <property type="component" value="Unassembled WGS sequence"/>
</dbReference>
<feature type="compositionally biased region" description="Polar residues" evidence="1">
    <location>
        <begin position="623"/>
        <end position="641"/>
    </location>
</feature>
<evidence type="ECO:0008006" key="4">
    <source>
        <dbReference type="Google" id="ProtNLM"/>
    </source>
</evidence>
<feature type="compositionally biased region" description="Low complexity" evidence="1">
    <location>
        <begin position="383"/>
        <end position="397"/>
    </location>
</feature>
<feature type="region of interest" description="Disordered" evidence="1">
    <location>
        <begin position="369"/>
        <end position="529"/>
    </location>
</feature>
<reference evidence="2 3" key="1">
    <citation type="submission" date="2024-01" db="EMBL/GenBank/DDBJ databases">
        <authorList>
            <person name="Allen C."/>
            <person name="Tagirdzhanova G."/>
        </authorList>
    </citation>
    <scope>NUCLEOTIDE SEQUENCE [LARGE SCALE GENOMIC DNA]</scope>
    <source>
        <strain evidence="2 3">CBS 119000</strain>
    </source>
</reference>
<protein>
    <recommendedName>
        <fullName evidence="4">Frequency clock protein</fullName>
    </recommendedName>
</protein>
<feature type="compositionally biased region" description="Low complexity" evidence="1">
    <location>
        <begin position="39"/>
        <end position="54"/>
    </location>
</feature>
<feature type="compositionally biased region" description="Low complexity" evidence="1">
    <location>
        <begin position="468"/>
        <end position="495"/>
    </location>
</feature>